<dbReference type="InterPro" id="IPR011006">
    <property type="entry name" value="CheY-like_superfamily"/>
</dbReference>
<dbReference type="GO" id="GO:0003677">
    <property type="term" value="F:DNA binding"/>
    <property type="evidence" value="ECO:0007669"/>
    <property type="project" value="InterPro"/>
</dbReference>
<dbReference type="PANTHER" id="PTHR37299">
    <property type="entry name" value="TRANSCRIPTIONAL REGULATOR-RELATED"/>
    <property type="match status" value="1"/>
</dbReference>
<proteinExistence type="predicted"/>
<sequence length="226" mass="26507">MIKVAIIDDEYYAREGLKDLIEEMSSFEIVGCFDSVGKFLKSKEKNNVDVIFLDIELPKMNGIKASKYLEKYKIVFVTAYSEYAVDAFEVNALDYLTKPISEIRFIETINRIENTFKESNLSKIAVDNGSEIIFLDFDEVCFFEYFEKKIQVITNENEYTLKHFKNLNKLENELPYNFLRVHKSYIVNLNCIEKFIKELNSLQMKTGKIIPIGKTHMREIKKVLKI</sequence>
<dbReference type="InterPro" id="IPR046947">
    <property type="entry name" value="LytR-like"/>
</dbReference>
<dbReference type="SMART" id="SM00448">
    <property type="entry name" value="REC"/>
    <property type="match status" value="1"/>
</dbReference>
<dbReference type="EMBL" id="FQUI01000008">
    <property type="protein sequence ID" value="SHE59236.1"/>
    <property type="molecule type" value="Genomic_DNA"/>
</dbReference>
<dbReference type="OrthoDB" id="9809318at2"/>
<dbReference type="PROSITE" id="PS50930">
    <property type="entry name" value="HTH_LYTTR"/>
    <property type="match status" value="1"/>
</dbReference>
<dbReference type="PROSITE" id="PS50110">
    <property type="entry name" value="RESPONSE_REGULATORY"/>
    <property type="match status" value="1"/>
</dbReference>
<dbReference type="RefSeq" id="WP_072863574.1">
    <property type="nucleotide sequence ID" value="NZ_FQUI01000008.1"/>
</dbReference>
<dbReference type="PANTHER" id="PTHR37299:SF1">
    <property type="entry name" value="STAGE 0 SPORULATION PROTEIN A HOMOLOG"/>
    <property type="match status" value="1"/>
</dbReference>
<dbReference type="STRING" id="1122195.SAMN02745164_00748"/>
<evidence type="ECO:0000313" key="5">
    <source>
        <dbReference type="Proteomes" id="UP000184334"/>
    </source>
</evidence>
<feature type="domain" description="Response regulatory" evidence="2">
    <location>
        <begin position="3"/>
        <end position="113"/>
    </location>
</feature>
<dbReference type="Gene3D" id="2.40.50.1020">
    <property type="entry name" value="LytTr DNA-binding domain"/>
    <property type="match status" value="1"/>
</dbReference>
<comment type="caution">
    <text evidence="4">The sequence shown here is derived from an EMBL/GenBank/DDBJ whole genome shotgun (WGS) entry which is preliminary data.</text>
</comment>
<dbReference type="Proteomes" id="UP000184334">
    <property type="component" value="Unassembled WGS sequence"/>
</dbReference>
<keyword evidence="5" id="KW-1185">Reference proteome</keyword>
<evidence type="ECO:0000259" key="3">
    <source>
        <dbReference type="PROSITE" id="PS50930"/>
    </source>
</evidence>
<name>A0A1M4UR93_MARH1</name>
<feature type="modified residue" description="4-aspartylphosphate" evidence="1">
    <location>
        <position position="54"/>
    </location>
</feature>
<accession>A0A1M4UR93</accession>
<reference evidence="4" key="1">
    <citation type="submission" date="2016-11" db="EMBL/GenBank/DDBJ databases">
        <authorList>
            <person name="Varghese N."/>
            <person name="Submissions S."/>
        </authorList>
    </citation>
    <scope>NUCLEOTIDE SEQUENCE [LARGE SCALE GENOMIC DNA]</scope>
    <source>
        <strain evidence="4">DSM 16785</strain>
    </source>
</reference>
<dbReference type="Pfam" id="PF04397">
    <property type="entry name" value="LytTR"/>
    <property type="match status" value="1"/>
</dbReference>
<keyword evidence="1" id="KW-0597">Phosphoprotein</keyword>
<dbReference type="GO" id="GO:0000156">
    <property type="term" value="F:phosphorelay response regulator activity"/>
    <property type="evidence" value="ECO:0007669"/>
    <property type="project" value="InterPro"/>
</dbReference>
<evidence type="ECO:0000259" key="2">
    <source>
        <dbReference type="PROSITE" id="PS50110"/>
    </source>
</evidence>
<dbReference type="AlphaFoldDB" id="A0A1M4UR93"/>
<protein>
    <submittedName>
        <fullName evidence="4">Two component transcriptional regulator, LytTR family</fullName>
    </submittedName>
</protein>
<dbReference type="InterPro" id="IPR001789">
    <property type="entry name" value="Sig_transdc_resp-reg_receiver"/>
</dbReference>
<dbReference type="Pfam" id="PF00072">
    <property type="entry name" value="Response_reg"/>
    <property type="match status" value="1"/>
</dbReference>
<evidence type="ECO:0000313" key="4">
    <source>
        <dbReference type="EMBL" id="SHE59236.1"/>
    </source>
</evidence>
<dbReference type="SUPFAM" id="SSF52172">
    <property type="entry name" value="CheY-like"/>
    <property type="match status" value="1"/>
</dbReference>
<dbReference type="SMART" id="SM00850">
    <property type="entry name" value="LytTR"/>
    <property type="match status" value="1"/>
</dbReference>
<dbReference type="InterPro" id="IPR007492">
    <property type="entry name" value="LytTR_DNA-bd_dom"/>
</dbReference>
<evidence type="ECO:0000256" key="1">
    <source>
        <dbReference type="PROSITE-ProRule" id="PRU00169"/>
    </source>
</evidence>
<gene>
    <name evidence="4" type="ORF">SAMN02745164_00748</name>
</gene>
<dbReference type="Gene3D" id="3.40.50.2300">
    <property type="match status" value="1"/>
</dbReference>
<organism evidence="4 5">
    <name type="scientific">Marinitoga hydrogenitolerans (strain DSM 16785 / JCM 12826 / AT1271)</name>
    <dbReference type="NCBI Taxonomy" id="1122195"/>
    <lineage>
        <taxon>Bacteria</taxon>
        <taxon>Thermotogati</taxon>
        <taxon>Thermotogota</taxon>
        <taxon>Thermotogae</taxon>
        <taxon>Petrotogales</taxon>
        <taxon>Petrotogaceae</taxon>
        <taxon>Marinitoga</taxon>
    </lineage>
</organism>
<feature type="domain" description="HTH LytTR-type" evidence="3">
    <location>
        <begin position="124"/>
        <end position="226"/>
    </location>
</feature>